<organism evidence="4 5">
    <name type="scientific">Alligator mississippiensis</name>
    <name type="common">American alligator</name>
    <dbReference type="NCBI Taxonomy" id="8496"/>
    <lineage>
        <taxon>Eukaryota</taxon>
        <taxon>Metazoa</taxon>
        <taxon>Chordata</taxon>
        <taxon>Craniata</taxon>
        <taxon>Vertebrata</taxon>
        <taxon>Euteleostomi</taxon>
        <taxon>Archelosauria</taxon>
        <taxon>Archosauria</taxon>
        <taxon>Crocodylia</taxon>
        <taxon>Alligatoridae</taxon>
        <taxon>Alligatorinae</taxon>
        <taxon>Alligator</taxon>
    </lineage>
</organism>
<dbReference type="Gene3D" id="2.130.10.130">
    <property type="entry name" value="Integrin alpha, N-terminal"/>
    <property type="match status" value="1"/>
</dbReference>
<dbReference type="GO" id="GO:0098609">
    <property type="term" value="P:cell-cell adhesion"/>
    <property type="evidence" value="ECO:0007669"/>
    <property type="project" value="TreeGrafter"/>
</dbReference>
<dbReference type="SMART" id="SM00191">
    <property type="entry name" value="Int_alpha"/>
    <property type="match status" value="1"/>
</dbReference>
<feature type="repeat" description="FG-GAP" evidence="1">
    <location>
        <begin position="27"/>
        <end position="85"/>
    </location>
</feature>
<evidence type="ECO:0000313" key="4">
    <source>
        <dbReference type="EMBL" id="KYO39961.1"/>
    </source>
</evidence>
<dbReference type="STRING" id="8496.A0A151NSW1"/>
<dbReference type="EMBL" id="AKHW03002142">
    <property type="protein sequence ID" value="KYO39961.1"/>
    <property type="molecule type" value="Genomic_DNA"/>
</dbReference>
<dbReference type="SUPFAM" id="SSF69318">
    <property type="entry name" value="Integrin alpha N-terminal domain"/>
    <property type="match status" value="1"/>
</dbReference>
<dbReference type="FunFam" id="2.130.10.130:FF:000004">
    <property type="entry name" value="Integrin subunit alpha 10"/>
    <property type="match status" value="1"/>
</dbReference>
<dbReference type="PROSITE" id="PS51470">
    <property type="entry name" value="FG_GAP"/>
    <property type="match status" value="1"/>
</dbReference>
<dbReference type="Pfam" id="PF00092">
    <property type="entry name" value="VWA"/>
    <property type="match status" value="1"/>
</dbReference>
<dbReference type="PANTHER" id="PTHR23220">
    <property type="entry name" value="INTEGRIN ALPHA"/>
    <property type="match status" value="1"/>
</dbReference>
<feature type="chain" id="PRO_5007586354" description="VWFA domain-containing protein" evidence="2">
    <location>
        <begin position="23"/>
        <end position="270"/>
    </location>
</feature>
<dbReference type="PROSITE" id="PS50234">
    <property type="entry name" value="VWFA"/>
    <property type="match status" value="1"/>
</dbReference>
<dbReference type="PANTHER" id="PTHR23220:SF26">
    <property type="entry name" value="INTEGRIN ALPHA-10"/>
    <property type="match status" value="1"/>
</dbReference>
<evidence type="ECO:0000313" key="5">
    <source>
        <dbReference type="Proteomes" id="UP000050525"/>
    </source>
</evidence>
<dbReference type="OrthoDB" id="5317514at2759"/>
<dbReference type="GO" id="GO:0007160">
    <property type="term" value="P:cell-matrix adhesion"/>
    <property type="evidence" value="ECO:0007669"/>
    <property type="project" value="TreeGrafter"/>
</dbReference>
<evidence type="ECO:0000256" key="2">
    <source>
        <dbReference type="SAM" id="SignalP"/>
    </source>
</evidence>
<name>A0A151NSW1_ALLMI</name>
<dbReference type="SUPFAM" id="SSF53300">
    <property type="entry name" value="vWA-like"/>
    <property type="match status" value="1"/>
</dbReference>
<keyword evidence="2" id="KW-0732">Signal</keyword>
<dbReference type="PRINTS" id="PR00453">
    <property type="entry name" value="VWFADOMAIN"/>
</dbReference>
<gene>
    <name evidence="4" type="ORF">Y1Q_0004465</name>
</gene>
<dbReference type="KEGG" id="amj:109282928"/>
<feature type="signal peptide" evidence="2">
    <location>
        <begin position="1"/>
        <end position="22"/>
    </location>
</feature>
<keyword evidence="5" id="KW-1185">Reference proteome</keyword>
<dbReference type="InterPro" id="IPR036465">
    <property type="entry name" value="vWFA_dom_sf"/>
</dbReference>
<dbReference type="InterPro" id="IPR028994">
    <property type="entry name" value="Integrin_alpha_N"/>
</dbReference>
<dbReference type="GO" id="GO:0005178">
    <property type="term" value="F:integrin binding"/>
    <property type="evidence" value="ECO:0007669"/>
    <property type="project" value="TreeGrafter"/>
</dbReference>
<proteinExistence type="predicted"/>
<dbReference type="Proteomes" id="UP000050525">
    <property type="component" value="Unassembled WGS sequence"/>
</dbReference>
<evidence type="ECO:0000256" key="1">
    <source>
        <dbReference type="PROSITE-ProRule" id="PRU00803"/>
    </source>
</evidence>
<dbReference type="GO" id="GO:0033627">
    <property type="term" value="P:cell adhesion mediated by integrin"/>
    <property type="evidence" value="ECO:0007669"/>
    <property type="project" value="TreeGrafter"/>
</dbReference>
<comment type="caution">
    <text evidence="4">The sequence shown here is derived from an EMBL/GenBank/DDBJ whole genome shotgun (WGS) entry which is preliminary data.</text>
</comment>
<dbReference type="GO" id="GO:0007229">
    <property type="term" value="P:integrin-mediated signaling pathway"/>
    <property type="evidence" value="ECO:0007669"/>
    <property type="project" value="TreeGrafter"/>
</dbReference>
<dbReference type="Gene3D" id="3.40.50.410">
    <property type="entry name" value="von Willebrand factor, type A domain"/>
    <property type="match status" value="1"/>
</dbReference>
<evidence type="ECO:0000259" key="3">
    <source>
        <dbReference type="PROSITE" id="PS50234"/>
    </source>
</evidence>
<accession>A0A151NSW1</accession>
<sequence>MVAARGLRVPCVLLLIPGLCVSFNIDVKRPQIFHGPSEAQFGYKVLQHEAGGQKWLLVGAPWEGTADDRRGDVYKCAMGSRNRSCSQVHLGDTALRNVSKQIKNMHFGMTLVDNKGEGFVACAPLWSQECGTSMFSTGICTKVDSDFRPTKTIAPTAQRCSTYMDIVIVLDGSNSIYPWYEVQNFLSNILSKFFIDPEQIQVGVLQYGEKAVHEWSLHDYQTAEEVVEAAKNISRQEGRETRTAFAIHTAWCVRGQRYRRGDPSHGRAQG</sequence>
<dbReference type="AlphaFoldDB" id="A0A151NSW1"/>
<dbReference type="InterPro" id="IPR013519">
    <property type="entry name" value="Int_alpha_beta-p"/>
</dbReference>
<reference evidence="4 5" key="1">
    <citation type="journal article" date="2012" name="Genome Biol.">
        <title>Sequencing three crocodilian genomes to illuminate the evolution of archosaurs and amniotes.</title>
        <authorList>
            <person name="St John J.A."/>
            <person name="Braun E.L."/>
            <person name="Isberg S.R."/>
            <person name="Miles L.G."/>
            <person name="Chong A.Y."/>
            <person name="Gongora J."/>
            <person name="Dalzell P."/>
            <person name="Moran C."/>
            <person name="Bed'hom B."/>
            <person name="Abzhanov A."/>
            <person name="Burgess S.C."/>
            <person name="Cooksey A.M."/>
            <person name="Castoe T.A."/>
            <person name="Crawford N.G."/>
            <person name="Densmore L.D."/>
            <person name="Drew J.C."/>
            <person name="Edwards S.V."/>
            <person name="Faircloth B.C."/>
            <person name="Fujita M.K."/>
            <person name="Greenwold M.J."/>
            <person name="Hoffmann F.G."/>
            <person name="Howard J.M."/>
            <person name="Iguchi T."/>
            <person name="Janes D.E."/>
            <person name="Khan S.Y."/>
            <person name="Kohno S."/>
            <person name="de Koning A.J."/>
            <person name="Lance S.L."/>
            <person name="McCarthy F.M."/>
            <person name="McCormack J.E."/>
            <person name="Merchant M.E."/>
            <person name="Peterson D.G."/>
            <person name="Pollock D.D."/>
            <person name="Pourmand N."/>
            <person name="Raney B.J."/>
            <person name="Roessler K.A."/>
            <person name="Sanford J.R."/>
            <person name="Sawyer R.H."/>
            <person name="Schmidt C.J."/>
            <person name="Triplett E.W."/>
            <person name="Tuberville T.D."/>
            <person name="Venegas-Anaya M."/>
            <person name="Howard J.T."/>
            <person name="Jarvis E.D."/>
            <person name="Guillette L.J.Jr."/>
            <person name="Glenn T.C."/>
            <person name="Green R.E."/>
            <person name="Ray D.A."/>
        </authorList>
    </citation>
    <scope>NUCLEOTIDE SEQUENCE [LARGE SCALE GENOMIC DNA]</scope>
    <source>
        <strain evidence="4">KSC_2009_1</strain>
    </source>
</reference>
<dbReference type="GO" id="GO:0009897">
    <property type="term" value="C:external side of plasma membrane"/>
    <property type="evidence" value="ECO:0007669"/>
    <property type="project" value="TreeGrafter"/>
</dbReference>
<feature type="domain" description="VWFA" evidence="3">
    <location>
        <begin position="165"/>
        <end position="250"/>
    </location>
</feature>
<dbReference type="InterPro" id="IPR002035">
    <property type="entry name" value="VWF_A"/>
</dbReference>
<dbReference type="GO" id="GO:0008305">
    <property type="term" value="C:integrin complex"/>
    <property type="evidence" value="ECO:0007669"/>
    <property type="project" value="TreeGrafter"/>
</dbReference>
<protein>
    <recommendedName>
        <fullName evidence="3">VWFA domain-containing protein</fullName>
    </recommendedName>
</protein>